<dbReference type="PANTHER" id="PTHR10266:SF3">
    <property type="entry name" value="CYTOCHROME C1, HEME PROTEIN, MITOCHONDRIAL"/>
    <property type="match status" value="1"/>
</dbReference>
<dbReference type="FunFam" id="1.10.760.10:FF:000011">
    <property type="entry name" value="Cytochrome c1, putative"/>
    <property type="match status" value="1"/>
</dbReference>
<reference evidence="9" key="1">
    <citation type="journal article" date="2022" name="Microorganisms">
        <title>Assembly and Comparison of Ca. Neoehrlichia mikurensis Genomes.</title>
        <authorList>
            <person name="Azagi T."/>
            <person name="Dirks R.P."/>
            <person name="Yebra-Pimentel E.S."/>
            <person name="Schaap P.J."/>
            <person name="Koehorst J.J."/>
            <person name="Esser H.J."/>
            <person name="Sprong H."/>
        </authorList>
    </citation>
    <scope>NUCLEOTIDE SEQUENCE</scope>
    <source>
        <strain evidence="10">18-2804</strain>
        <strain evidence="9">18-2837</strain>
    </source>
</reference>
<proteinExistence type="predicted"/>
<dbReference type="Proteomes" id="UP001059985">
    <property type="component" value="Chromosome"/>
</dbReference>
<keyword evidence="3 6" id="KW-0479">Metal-binding</keyword>
<name>A0A9Q9BZW0_9RICK</name>
<dbReference type="InterPro" id="IPR002326">
    <property type="entry name" value="Cyt_c1"/>
</dbReference>
<keyword evidence="7" id="KW-1133">Transmembrane helix</keyword>
<dbReference type="GO" id="GO:0020037">
    <property type="term" value="F:heme binding"/>
    <property type="evidence" value="ECO:0007669"/>
    <property type="project" value="InterPro"/>
</dbReference>
<evidence type="ECO:0000313" key="10">
    <source>
        <dbReference type="EMBL" id="UTO56390.1"/>
    </source>
</evidence>
<evidence type="ECO:0000256" key="5">
    <source>
        <dbReference type="ARBA" id="ARBA00023136"/>
    </source>
</evidence>
<keyword evidence="7" id="KW-0812">Transmembrane</keyword>
<dbReference type="Pfam" id="PF02167">
    <property type="entry name" value="Cytochrom_C1"/>
    <property type="match status" value="1"/>
</dbReference>
<dbReference type="PANTHER" id="PTHR10266">
    <property type="entry name" value="CYTOCHROME C1"/>
    <property type="match status" value="1"/>
</dbReference>
<evidence type="ECO:0000313" key="12">
    <source>
        <dbReference type="Proteomes" id="UP001059985"/>
    </source>
</evidence>
<dbReference type="Proteomes" id="UP001059822">
    <property type="component" value="Chromosome"/>
</dbReference>
<evidence type="ECO:0000256" key="2">
    <source>
        <dbReference type="ARBA" id="ARBA00022617"/>
    </source>
</evidence>
<feature type="transmembrane region" description="Helical" evidence="7">
    <location>
        <begin position="222"/>
        <end position="240"/>
    </location>
</feature>
<evidence type="ECO:0000313" key="9">
    <source>
        <dbReference type="EMBL" id="UTO55470.1"/>
    </source>
</evidence>
<dbReference type="GO" id="GO:0009055">
    <property type="term" value="F:electron transfer activity"/>
    <property type="evidence" value="ECO:0007669"/>
    <property type="project" value="InterPro"/>
</dbReference>
<evidence type="ECO:0000256" key="4">
    <source>
        <dbReference type="ARBA" id="ARBA00023004"/>
    </source>
</evidence>
<dbReference type="EMBL" id="CP089285">
    <property type="protein sequence ID" value="UTO56390.1"/>
    <property type="molecule type" value="Genomic_DNA"/>
</dbReference>
<accession>A0A9Q9BZW0</accession>
<feature type="binding site" description="covalent" evidence="6">
    <location>
        <position position="58"/>
    </location>
    <ligand>
        <name>heme c</name>
        <dbReference type="ChEBI" id="CHEBI:61717"/>
    </ligand>
</feature>
<gene>
    <name evidence="10" type="ORF">LUA81_04845</name>
    <name evidence="9" type="ORF">LUA82_04900</name>
</gene>
<feature type="binding site" description="covalent" evidence="6">
    <location>
        <position position="178"/>
    </location>
    <ligand>
        <name>heme c</name>
        <dbReference type="ChEBI" id="CHEBI:61717"/>
    </ligand>
</feature>
<feature type="binding site" description="covalent" evidence="6">
    <location>
        <position position="61"/>
    </location>
    <ligand>
        <name>heme c</name>
        <dbReference type="ChEBI" id="CHEBI:61717"/>
    </ligand>
</feature>
<evidence type="ECO:0000256" key="3">
    <source>
        <dbReference type="ARBA" id="ARBA00022723"/>
    </source>
</evidence>
<feature type="binding site" description="covalent" evidence="6">
    <location>
        <position position="62"/>
    </location>
    <ligand>
        <name>heme c</name>
        <dbReference type="ChEBI" id="CHEBI:61717"/>
    </ligand>
</feature>
<evidence type="ECO:0000313" key="11">
    <source>
        <dbReference type="Proteomes" id="UP001059822"/>
    </source>
</evidence>
<evidence type="ECO:0000259" key="8">
    <source>
        <dbReference type="PROSITE" id="PS51007"/>
    </source>
</evidence>
<keyword evidence="4 6" id="KW-0408">Iron</keyword>
<sequence length="250" mass="28529">MFIRLLVLFIVVLLCWNTYSEEFHAERPISQTWKFNGILGSFDKRSIQRGYKVYKEVCAACHSMKRIAFRNLREIGFSEEEIKSIASSYQIKDGPNDAGEMFERPGVPSDYFPSPFSNKEAAMASNNGAYPPDLSLIIKAKHDGANYVYSLLNGYKSTNPDINGLYENIYFATGKILMPPPLFDNAVKYTDGTESTVSNMAYDVVNFLHWAAEPEMEIRKRLGLKVVICLMIVTVFIVLINRKLWSKLYK</sequence>
<organism evidence="9 11">
    <name type="scientific">Neoehrlichia mikurensis</name>
    <dbReference type="NCBI Taxonomy" id="89586"/>
    <lineage>
        <taxon>Bacteria</taxon>
        <taxon>Pseudomonadati</taxon>
        <taxon>Pseudomonadota</taxon>
        <taxon>Alphaproteobacteria</taxon>
        <taxon>Rickettsiales</taxon>
        <taxon>Anaplasmataceae</taxon>
        <taxon>Candidatus Neoehrlichia</taxon>
    </lineage>
</organism>
<feature type="domain" description="Cytochrome c" evidence="8">
    <location>
        <begin position="45"/>
        <end position="194"/>
    </location>
</feature>
<evidence type="ECO:0000256" key="6">
    <source>
        <dbReference type="PIRSR" id="PIRSR602326-1"/>
    </source>
</evidence>
<keyword evidence="12" id="KW-1185">Reference proteome</keyword>
<evidence type="ECO:0000256" key="1">
    <source>
        <dbReference type="ARBA" id="ARBA00016165"/>
    </source>
</evidence>
<dbReference type="GO" id="GO:0046872">
    <property type="term" value="F:metal ion binding"/>
    <property type="evidence" value="ECO:0007669"/>
    <property type="project" value="UniProtKB-KW"/>
</dbReference>
<keyword evidence="5 7" id="KW-0472">Membrane</keyword>
<keyword evidence="2 6" id="KW-0349">Heme</keyword>
<comment type="cofactor">
    <cofactor evidence="6">
        <name>heme c</name>
        <dbReference type="ChEBI" id="CHEBI:61717"/>
    </cofactor>
    <text evidence="6">Binds 1 heme c group covalently per subunit.</text>
</comment>
<dbReference type="PROSITE" id="PS51007">
    <property type="entry name" value="CYTC"/>
    <property type="match status" value="1"/>
</dbReference>
<dbReference type="EMBL" id="CP089286">
    <property type="protein sequence ID" value="UTO55470.1"/>
    <property type="molecule type" value="Genomic_DNA"/>
</dbReference>
<dbReference type="AlphaFoldDB" id="A0A9Q9BZW0"/>
<protein>
    <recommendedName>
        <fullName evidence="1">Cytochrome c1</fullName>
    </recommendedName>
</protein>
<evidence type="ECO:0000256" key="7">
    <source>
        <dbReference type="SAM" id="Phobius"/>
    </source>
</evidence>
<dbReference type="InterPro" id="IPR009056">
    <property type="entry name" value="Cyt_c-like_dom"/>
</dbReference>
<dbReference type="RefSeq" id="WP_218193996.1">
    <property type="nucleotide sequence ID" value="NZ_CP054597.1"/>
</dbReference>